<proteinExistence type="predicted"/>
<name>A0A2H4GST6_9CAUD</name>
<sequence length="90" mass="9922">MSDSKYENLQSQIAQVVRVYTEAAEAIEVFDDSPVSHAKLRTLDATTIVLSLVLAGKTATEAFQLLRENDMEKIVRIVEAAAVARKAERS</sequence>
<reference evidence="1 2" key="1">
    <citation type="submission" date="2016-12" db="EMBL/GenBank/DDBJ databases">
        <title>Whole genome Sequence of Mycobacteriophages.</title>
        <authorList>
            <person name="Bajpai U."/>
        </authorList>
    </citation>
    <scope>NUCLEOTIDE SEQUENCE [LARGE SCALE GENOMIC DNA]</scope>
</reference>
<dbReference type="Proteomes" id="UP000240702">
    <property type="component" value="Segment"/>
</dbReference>
<gene>
    <name evidence="1" type="primary">52</name>
    <name evidence="1" type="ORF">EniyanLRS_52</name>
</gene>
<dbReference type="EMBL" id="KY385381">
    <property type="protein sequence ID" value="AQT25727.1"/>
    <property type="molecule type" value="Genomic_DNA"/>
</dbReference>
<evidence type="ECO:0000313" key="2">
    <source>
        <dbReference type="Proteomes" id="UP000240702"/>
    </source>
</evidence>
<evidence type="ECO:0000313" key="1">
    <source>
        <dbReference type="EMBL" id="AQT25727.1"/>
    </source>
</evidence>
<protein>
    <submittedName>
        <fullName evidence="1">Uncharacterized protein</fullName>
    </submittedName>
</protein>
<accession>A0A2H4GST6</accession>
<organism evidence="1 2">
    <name type="scientific">Mycobacterium phage EniyanLRS</name>
    <dbReference type="NCBI Taxonomy" id="1933770"/>
    <lineage>
        <taxon>Viruses</taxon>
        <taxon>Duplodnaviria</taxon>
        <taxon>Heunggongvirae</taxon>
        <taxon>Uroviricota</taxon>
        <taxon>Caudoviricetes</taxon>
        <taxon>Vilmaviridae</taxon>
        <taxon>Wildcatvirus</taxon>
        <taxon>Wildcatvirus wildcat</taxon>
        <taxon>Mycobacterium virus Wildcat</taxon>
    </lineage>
</organism>